<reference evidence="4" key="1">
    <citation type="submission" date="2016-10" db="EMBL/GenBank/DDBJ databases">
        <authorList>
            <person name="Varghese N."/>
            <person name="Submissions S."/>
        </authorList>
    </citation>
    <scope>NUCLEOTIDE SEQUENCE [LARGE SCALE GENOMIC DNA]</scope>
    <source>
        <strain evidence="4">CGMCC 1.10683</strain>
    </source>
</reference>
<dbReference type="EMBL" id="FOZV01000002">
    <property type="protein sequence ID" value="SFS44960.1"/>
    <property type="molecule type" value="Genomic_DNA"/>
</dbReference>
<dbReference type="GO" id="GO:0004519">
    <property type="term" value="F:endonuclease activity"/>
    <property type="evidence" value="ECO:0007669"/>
    <property type="project" value="UniProtKB-KW"/>
</dbReference>
<evidence type="ECO:0000313" key="3">
    <source>
        <dbReference type="EMBL" id="SFS44960.1"/>
    </source>
</evidence>
<dbReference type="AlphaFoldDB" id="A0A1I6PY15"/>
<keyword evidence="1" id="KW-0812">Transmembrane</keyword>
<organism evidence="3 4">
    <name type="scientific">Brevundimonas viscosa</name>
    <dbReference type="NCBI Taxonomy" id="871741"/>
    <lineage>
        <taxon>Bacteria</taxon>
        <taxon>Pseudomonadati</taxon>
        <taxon>Pseudomonadota</taxon>
        <taxon>Alphaproteobacteria</taxon>
        <taxon>Caulobacterales</taxon>
        <taxon>Caulobacteraceae</taxon>
        <taxon>Brevundimonas</taxon>
    </lineage>
</organism>
<keyword evidence="3" id="KW-0269">Exonuclease</keyword>
<sequence length="300" mass="31912">MFWITGGLILLAALPALLNVRAAPLELLANLRPQIAVLVLAFGVAAITVGRYGTAGLAAGVLALLLLTTPELFSRVPRPVDRPDLTLVWGNVFKSDAATERLAQLARRRGAELVILGEPPAPETTRRLLADYPFHYGVHDPDRHGAAIFSRRPLTERGGPDLPPASYPVSVVEVDGLTVAALHPPVAVSRRRLAESEMMLAGAAAQLDGDAGVIVGDMNATPWSARLRQLSRRLIRISPARASTWFSSLPVLGLPIDHVFVTPGLDASAEIGPGIGSDHLPLIVSIKRPVVFRDSLPPAA</sequence>
<protein>
    <submittedName>
        <fullName evidence="3">Uncharacterized conserved protein YafD, endonuclease/exonuclease/phosphatase (EEP) superfamily</fullName>
    </submittedName>
</protein>
<keyword evidence="3" id="KW-0255">Endonuclease</keyword>
<feature type="domain" description="Endonuclease/exonuclease/phosphatase" evidence="2">
    <location>
        <begin position="91"/>
        <end position="279"/>
    </location>
</feature>
<dbReference type="InterPro" id="IPR036691">
    <property type="entry name" value="Endo/exonu/phosph_ase_sf"/>
</dbReference>
<dbReference type="Gene3D" id="3.60.10.10">
    <property type="entry name" value="Endonuclease/exonuclease/phosphatase"/>
    <property type="match status" value="1"/>
</dbReference>
<dbReference type="Pfam" id="PF03372">
    <property type="entry name" value="Exo_endo_phos"/>
    <property type="match status" value="1"/>
</dbReference>
<dbReference type="InterPro" id="IPR005135">
    <property type="entry name" value="Endo/exonuclease/phosphatase"/>
</dbReference>
<name>A0A1I6PY15_9CAUL</name>
<keyword evidence="1" id="KW-1133">Transmembrane helix</keyword>
<dbReference type="RefSeq" id="WP_092308142.1">
    <property type="nucleotide sequence ID" value="NZ_FOZV01000002.1"/>
</dbReference>
<evidence type="ECO:0000256" key="1">
    <source>
        <dbReference type="SAM" id="Phobius"/>
    </source>
</evidence>
<dbReference type="Proteomes" id="UP000198788">
    <property type="component" value="Unassembled WGS sequence"/>
</dbReference>
<gene>
    <name evidence="3" type="ORF">SAMN05192570_1379</name>
</gene>
<accession>A0A1I6PY15</accession>
<keyword evidence="3" id="KW-0540">Nuclease</keyword>
<evidence type="ECO:0000259" key="2">
    <source>
        <dbReference type="Pfam" id="PF03372"/>
    </source>
</evidence>
<keyword evidence="4" id="KW-1185">Reference proteome</keyword>
<proteinExistence type="predicted"/>
<evidence type="ECO:0000313" key="4">
    <source>
        <dbReference type="Proteomes" id="UP000198788"/>
    </source>
</evidence>
<keyword evidence="1" id="KW-0472">Membrane</keyword>
<dbReference type="SUPFAM" id="SSF56219">
    <property type="entry name" value="DNase I-like"/>
    <property type="match status" value="1"/>
</dbReference>
<dbReference type="GO" id="GO:0004527">
    <property type="term" value="F:exonuclease activity"/>
    <property type="evidence" value="ECO:0007669"/>
    <property type="project" value="UniProtKB-KW"/>
</dbReference>
<feature type="transmembrane region" description="Helical" evidence="1">
    <location>
        <begin position="38"/>
        <end position="67"/>
    </location>
</feature>
<dbReference type="STRING" id="871741.SAMN05192570_1379"/>
<keyword evidence="3" id="KW-0378">Hydrolase</keyword>